<keyword evidence="1" id="KW-0732">Signal</keyword>
<name>A0A1L3Z685_RHILE</name>
<dbReference type="PANTHER" id="PTHR47197">
    <property type="entry name" value="PROTEIN NIRF"/>
    <property type="match status" value="1"/>
</dbReference>
<dbReference type="RefSeq" id="WP_072637993.1">
    <property type="nucleotide sequence ID" value="NZ_CP018228.1"/>
</dbReference>
<dbReference type="PANTHER" id="PTHR47197:SF3">
    <property type="entry name" value="DIHYDRO-HEME D1 DEHYDROGENASE"/>
    <property type="match status" value="1"/>
</dbReference>
<sequence>MNGPILTAATLAIAFSLAAPQSMQAAEGAQAAPEILGRISASRIAVISDGDFLARTYGTAELAPRNAGYSDLLTIMSPVGDKIVTGSIPVSNSVTSAPEILALSEDGQTAFVTERLGERPEGGSRISDLPPGRRLFAVDLSDGAALRLSDTVEIEAFPEALSLSPDGESVAVVSNTPEASFVQIVAYRDGRFSRLARFDLADLGVRGSEPAPRGGVTSTNVHWHPSGRFLAVNINTQNRVAFFEVTGADDDALILRPWGNVVEVGADPFVGRFTPDGRHYLTANWGRNFAATNLEGRIPQTPSTISVIRLADPVTSPQSAHHDLLGGAETGLSSEGIAISPDGQLVATVNMRGTAFPPGSARFHRDASVTLLSFDPETGAIARLADYPFEGSLPEGGAFDRTGDHFLATVFQGHDGAGPEAGPGLEVFRVAKGDRPALKRLGRVPLPHGAHHVDLAP</sequence>
<protein>
    <recommendedName>
        <fullName evidence="4">Lactonase family protein</fullName>
    </recommendedName>
</protein>
<accession>A0A1L3Z685</accession>
<evidence type="ECO:0000256" key="1">
    <source>
        <dbReference type="SAM" id="SignalP"/>
    </source>
</evidence>
<evidence type="ECO:0000313" key="3">
    <source>
        <dbReference type="Proteomes" id="UP000183050"/>
    </source>
</evidence>
<dbReference type="InterPro" id="IPR051200">
    <property type="entry name" value="Host-pathogen_enzymatic-act"/>
</dbReference>
<dbReference type="Gene3D" id="2.130.10.10">
    <property type="entry name" value="YVTN repeat-like/Quinoprotein amine dehydrogenase"/>
    <property type="match status" value="2"/>
</dbReference>
<dbReference type="SUPFAM" id="SSF82171">
    <property type="entry name" value="DPP6 N-terminal domain-like"/>
    <property type="match status" value="1"/>
</dbReference>
<feature type="chain" id="PRO_5012814917" description="Lactonase family protein" evidence="1">
    <location>
        <begin position="26"/>
        <end position="457"/>
    </location>
</feature>
<dbReference type="EMBL" id="CP018228">
    <property type="protein sequence ID" value="API51183.1"/>
    <property type="molecule type" value="Genomic_DNA"/>
</dbReference>
<evidence type="ECO:0008006" key="4">
    <source>
        <dbReference type="Google" id="ProtNLM"/>
    </source>
</evidence>
<gene>
    <name evidence="2" type="ORF">BMW22_05640</name>
</gene>
<evidence type="ECO:0000313" key="2">
    <source>
        <dbReference type="EMBL" id="API51183.1"/>
    </source>
</evidence>
<feature type="signal peptide" evidence="1">
    <location>
        <begin position="1"/>
        <end position="25"/>
    </location>
</feature>
<dbReference type="InterPro" id="IPR015943">
    <property type="entry name" value="WD40/YVTN_repeat-like_dom_sf"/>
</dbReference>
<organism evidence="2 3">
    <name type="scientific">Rhizobium leguminosarum</name>
    <dbReference type="NCBI Taxonomy" id="384"/>
    <lineage>
        <taxon>Bacteria</taxon>
        <taxon>Pseudomonadati</taxon>
        <taxon>Pseudomonadota</taxon>
        <taxon>Alphaproteobacteria</taxon>
        <taxon>Hyphomicrobiales</taxon>
        <taxon>Rhizobiaceae</taxon>
        <taxon>Rhizobium/Agrobacterium group</taxon>
        <taxon>Rhizobium</taxon>
    </lineage>
</organism>
<dbReference type="Proteomes" id="UP000183050">
    <property type="component" value="Chromosome"/>
</dbReference>
<dbReference type="AlphaFoldDB" id="A0A1L3Z685"/>
<reference evidence="2 3" key="1">
    <citation type="submission" date="2016-11" db="EMBL/GenBank/DDBJ databases">
        <title>Rhizobium leguminosarum bv. viciae strain Vaf12 isolated from Vavilovia formosa root nodules from Russia, Dagestan.</title>
        <authorList>
            <person name="Kimeklis A."/>
        </authorList>
    </citation>
    <scope>NUCLEOTIDE SEQUENCE [LARGE SCALE GENOMIC DNA]</scope>
    <source>
        <strain evidence="2 3">Vaf-108</strain>
    </source>
</reference>
<proteinExistence type="predicted"/>